<reference evidence="1 2" key="1">
    <citation type="submission" date="2020-10" db="EMBL/GenBank/DDBJ databases">
        <title>Plant Genome Project.</title>
        <authorList>
            <person name="Zhang R.-G."/>
        </authorList>
    </citation>
    <scope>NUCLEOTIDE SEQUENCE [LARGE SCALE GENOMIC DNA]</scope>
    <source>
        <strain evidence="1">FAFU-HL-1</strain>
        <tissue evidence="1">Leaf</tissue>
    </source>
</reference>
<comment type="caution">
    <text evidence="1">The sequence shown here is derived from an EMBL/GenBank/DDBJ whole genome shotgun (WGS) entry which is preliminary data.</text>
</comment>
<dbReference type="AlphaFoldDB" id="A0A835N8V8"/>
<evidence type="ECO:0000313" key="2">
    <source>
        <dbReference type="Proteomes" id="UP000657918"/>
    </source>
</evidence>
<organism evidence="1 2">
    <name type="scientific">Salix dunnii</name>
    <dbReference type="NCBI Taxonomy" id="1413687"/>
    <lineage>
        <taxon>Eukaryota</taxon>
        <taxon>Viridiplantae</taxon>
        <taxon>Streptophyta</taxon>
        <taxon>Embryophyta</taxon>
        <taxon>Tracheophyta</taxon>
        <taxon>Spermatophyta</taxon>
        <taxon>Magnoliopsida</taxon>
        <taxon>eudicotyledons</taxon>
        <taxon>Gunneridae</taxon>
        <taxon>Pentapetalae</taxon>
        <taxon>rosids</taxon>
        <taxon>fabids</taxon>
        <taxon>Malpighiales</taxon>
        <taxon>Salicaceae</taxon>
        <taxon>Saliceae</taxon>
        <taxon>Salix</taxon>
    </lineage>
</organism>
<keyword evidence="2" id="KW-1185">Reference proteome</keyword>
<gene>
    <name evidence="1" type="ORF">SADUNF_Sadunf02G0175400</name>
</gene>
<accession>A0A835N8V8</accession>
<dbReference type="EMBL" id="JADGMS010000002">
    <property type="protein sequence ID" value="KAF9688228.1"/>
    <property type="molecule type" value="Genomic_DNA"/>
</dbReference>
<evidence type="ECO:0000313" key="1">
    <source>
        <dbReference type="EMBL" id="KAF9688228.1"/>
    </source>
</evidence>
<protein>
    <submittedName>
        <fullName evidence="1">Uncharacterized protein</fullName>
    </submittedName>
</protein>
<dbReference type="Proteomes" id="UP000657918">
    <property type="component" value="Unassembled WGS sequence"/>
</dbReference>
<proteinExistence type="predicted"/>
<sequence>MEYNVLSLLMISYLRSTIMYKKKDKKNKGVISKATKPIGGINKNRVIEYWIPNMVFTFEITYKNLRKV</sequence>
<name>A0A835N8V8_9ROSI</name>